<dbReference type="AlphaFoldDB" id="A0A1E7EYZ3"/>
<dbReference type="OrthoDB" id="2011769at2759"/>
<keyword evidence="2 4" id="KW-0547">Nucleotide-binding</keyword>
<evidence type="ECO:0000256" key="4">
    <source>
        <dbReference type="PIRSR" id="PIRSR606689-1"/>
    </source>
</evidence>
<keyword evidence="3 4" id="KW-0342">GTP-binding</keyword>
<evidence type="ECO:0000256" key="1">
    <source>
        <dbReference type="ARBA" id="ARBA00010290"/>
    </source>
</evidence>
<dbReference type="SMART" id="SM00178">
    <property type="entry name" value="SAR"/>
    <property type="match status" value="1"/>
</dbReference>
<accession>A0A1E7EYZ3</accession>
<dbReference type="PROSITE" id="PS51417">
    <property type="entry name" value="ARF"/>
    <property type="match status" value="1"/>
</dbReference>
<dbReference type="SMART" id="SM00175">
    <property type="entry name" value="RAB"/>
    <property type="match status" value="1"/>
</dbReference>
<dbReference type="SUPFAM" id="SSF52540">
    <property type="entry name" value="P-loop containing nucleoside triphosphate hydrolases"/>
    <property type="match status" value="1"/>
</dbReference>
<evidence type="ECO:0000256" key="5">
    <source>
        <dbReference type="PIRSR" id="PIRSR606689-2"/>
    </source>
</evidence>
<dbReference type="KEGG" id="fcy:FRACYDRAFT_193206"/>
<dbReference type="FunFam" id="3.40.50.300:FF:001166">
    <property type="entry name" value="ADP-ribosylation factor D"/>
    <property type="match status" value="1"/>
</dbReference>
<keyword evidence="8" id="KW-1185">Reference proteome</keyword>
<dbReference type="InterPro" id="IPR027417">
    <property type="entry name" value="P-loop_NTPase"/>
</dbReference>
<evidence type="ECO:0000256" key="6">
    <source>
        <dbReference type="RuleBase" id="RU003925"/>
    </source>
</evidence>
<evidence type="ECO:0000313" key="8">
    <source>
        <dbReference type="Proteomes" id="UP000095751"/>
    </source>
</evidence>
<feature type="binding site" evidence="5">
    <location>
        <position position="30"/>
    </location>
    <ligand>
        <name>Mg(2+)</name>
        <dbReference type="ChEBI" id="CHEBI:18420"/>
    </ligand>
</feature>
<dbReference type="FunCoup" id="A0A1E7EYZ3">
    <property type="interactions" value="244"/>
</dbReference>
<dbReference type="GO" id="GO:0005525">
    <property type="term" value="F:GTP binding"/>
    <property type="evidence" value="ECO:0007669"/>
    <property type="project" value="UniProtKB-KW"/>
</dbReference>
<dbReference type="Pfam" id="PF00025">
    <property type="entry name" value="Arf"/>
    <property type="match status" value="1"/>
</dbReference>
<evidence type="ECO:0000313" key="7">
    <source>
        <dbReference type="EMBL" id="OEU11240.1"/>
    </source>
</evidence>
<sequence length="197" mass="22352">MGLLTILKKVKEEEHEIRILVLGLDNAGKTTIVKRLCGQSINEIEPTLGFTIHTLDYNTNTNKNYKLHLWDIGGQSTIRAYWRNYFEKTDGIIWVVDSNDRQRLQLVRSELSTILKQERLAGASLLIMANKNDLQGALTTNEIGGRNGLRLQEELLQGQTNTRHWKIQGCSAVTKIGLSEGIDWLVNDITDRIFFTG</sequence>
<name>A0A1E7EYZ3_9STRA</name>
<dbReference type="SMART" id="SM00177">
    <property type="entry name" value="ARF"/>
    <property type="match status" value="1"/>
</dbReference>
<dbReference type="EMBL" id="KV784369">
    <property type="protein sequence ID" value="OEU11240.1"/>
    <property type="molecule type" value="Genomic_DNA"/>
</dbReference>
<keyword evidence="5" id="KW-0479">Metal-binding</keyword>
<dbReference type="InterPro" id="IPR005225">
    <property type="entry name" value="Small_GTP-bd"/>
</dbReference>
<organism evidence="7 8">
    <name type="scientific">Fragilariopsis cylindrus CCMP1102</name>
    <dbReference type="NCBI Taxonomy" id="635003"/>
    <lineage>
        <taxon>Eukaryota</taxon>
        <taxon>Sar</taxon>
        <taxon>Stramenopiles</taxon>
        <taxon>Ochrophyta</taxon>
        <taxon>Bacillariophyta</taxon>
        <taxon>Bacillariophyceae</taxon>
        <taxon>Bacillariophycidae</taxon>
        <taxon>Bacillariales</taxon>
        <taxon>Bacillariaceae</taxon>
        <taxon>Fragilariopsis</taxon>
    </lineage>
</organism>
<dbReference type="PRINTS" id="PR00328">
    <property type="entry name" value="SAR1GTPBP"/>
</dbReference>
<feature type="binding site" evidence="4">
    <location>
        <begin position="130"/>
        <end position="133"/>
    </location>
    <ligand>
        <name>GTP</name>
        <dbReference type="ChEBI" id="CHEBI:37565"/>
    </ligand>
</feature>
<keyword evidence="5" id="KW-0460">Magnesium</keyword>
<gene>
    <name evidence="7" type="ORF">FRACYDRAFT_193206</name>
</gene>
<comment type="similarity">
    <text evidence="1 6">Belongs to the small GTPase superfamily. Arf family.</text>
</comment>
<dbReference type="InterPro" id="IPR044612">
    <property type="entry name" value="ARL2/3"/>
</dbReference>
<evidence type="ECO:0000256" key="2">
    <source>
        <dbReference type="ARBA" id="ARBA00022741"/>
    </source>
</evidence>
<evidence type="ECO:0000256" key="3">
    <source>
        <dbReference type="ARBA" id="ARBA00023134"/>
    </source>
</evidence>
<dbReference type="GO" id="GO:0003924">
    <property type="term" value="F:GTPase activity"/>
    <property type="evidence" value="ECO:0007669"/>
    <property type="project" value="InterPro"/>
</dbReference>
<feature type="binding site" evidence="4">
    <location>
        <position position="74"/>
    </location>
    <ligand>
        <name>GTP</name>
        <dbReference type="ChEBI" id="CHEBI:37565"/>
    </ligand>
</feature>
<dbReference type="InterPro" id="IPR006689">
    <property type="entry name" value="Small_GTPase_ARF/SAR"/>
</dbReference>
<dbReference type="Gene3D" id="3.40.50.300">
    <property type="entry name" value="P-loop containing nucleotide triphosphate hydrolases"/>
    <property type="match status" value="1"/>
</dbReference>
<feature type="binding site" evidence="4">
    <location>
        <begin position="23"/>
        <end position="30"/>
    </location>
    <ligand>
        <name>GTP</name>
        <dbReference type="ChEBI" id="CHEBI:37565"/>
    </ligand>
</feature>
<dbReference type="PROSITE" id="PS51419">
    <property type="entry name" value="RAB"/>
    <property type="match status" value="1"/>
</dbReference>
<proteinExistence type="inferred from homology"/>
<dbReference type="Proteomes" id="UP000095751">
    <property type="component" value="Unassembled WGS sequence"/>
</dbReference>
<protein>
    <submittedName>
        <fullName evidence="7">ADP-ribosylation factor</fullName>
    </submittedName>
</protein>
<dbReference type="GO" id="GO:0046872">
    <property type="term" value="F:metal ion binding"/>
    <property type="evidence" value="ECO:0007669"/>
    <property type="project" value="UniProtKB-KW"/>
</dbReference>
<reference evidence="7 8" key="1">
    <citation type="submission" date="2016-09" db="EMBL/GenBank/DDBJ databases">
        <title>Extensive genetic diversity and differential bi-allelic expression allows diatom success in the polar Southern Ocean.</title>
        <authorList>
            <consortium name="DOE Joint Genome Institute"/>
            <person name="Mock T."/>
            <person name="Otillar R.P."/>
            <person name="Strauss J."/>
            <person name="Dupont C."/>
            <person name="Frickenhaus S."/>
            <person name="Maumus F."/>
            <person name="Mcmullan M."/>
            <person name="Sanges R."/>
            <person name="Schmutz J."/>
            <person name="Toseland A."/>
            <person name="Valas R."/>
            <person name="Veluchamy A."/>
            <person name="Ward B.J."/>
            <person name="Allen A."/>
            <person name="Barry K."/>
            <person name="Falciatore A."/>
            <person name="Ferrante M."/>
            <person name="Fortunato A.E."/>
            <person name="Gloeckner G."/>
            <person name="Gruber A."/>
            <person name="Hipkin R."/>
            <person name="Janech M."/>
            <person name="Kroth P."/>
            <person name="Leese F."/>
            <person name="Lindquist E."/>
            <person name="Lyon B.R."/>
            <person name="Martin J."/>
            <person name="Mayer C."/>
            <person name="Parker M."/>
            <person name="Quesneville H."/>
            <person name="Raymond J."/>
            <person name="Uhlig C."/>
            <person name="Valentin K.U."/>
            <person name="Worden A.Z."/>
            <person name="Armbrust E.V."/>
            <person name="Bowler C."/>
            <person name="Green B."/>
            <person name="Moulton V."/>
            <person name="Van Oosterhout C."/>
            <person name="Grigoriev I."/>
        </authorList>
    </citation>
    <scope>NUCLEOTIDE SEQUENCE [LARGE SCALE GENOMIC DNA]</scope>
    <source>
        <strain evidence="7 8">CCMP1102</strain>
    </source>
</reference>
<dbReference type="PANTHER" id="PTHR45697">
    <property type="entry name" value="ADP-RIBOSYLATION FACTOR-LIKE PROTEIN 2-RELATED"/>
    <property type="match status" value="1"/>
</dbReference>
<dbReference type="NCBIfam" id="TIGR00231">
    <property type="entry name" value="small_GTP"/>
    <property type="match status" value="1"/>
</dbReference>
<dbReference type="InParanoid" id="A0A1E7EYZ3"/>
<feature type="binding site" evidence="5">
    <location>
        <position position="47"/>
    </location>
    <ligand>
        <name>Mg(2+)</name>
        <dbReference type="ChEBI" id="CHEBI:18420"/>
    </ligand>
</feature>